<dbReference type="GO" id="GO:0036297">
    <property type="term" value="P:interstrand cross-link repair"/>
    <property type="evidence" value="ECO:0007669"/>
    <property type="project" value="InterPro"/>
</dbReference>
<dbReference type="Gene3D" id="3.30.40.10">
    <property type="entry name" value="Zinc/RING finger domain, C3HC4 (zinc finger)"/>
    <property type="match status" value="1"/>
</dbReference>
<dbReference type="EMBL" id="CAJPDT010000044">
    <property type="protein sequence ID" value="CAF9926695.1"/>
    <property type="molecule type" value="Genomic_DNA"/>
</dbReference>
<protein>
    <recommendedName>
        <fullName evidence="2">RING-type domain-containing protein</fullName>
    </recommendedName>
</protein>
<name>A0A8H3IMS5_9LECA</name>
<proteinExistence type="predicted"/>
<dbReference type="OrthoDB" id="5396564at2759"/>
<dbReference type="GO" id="GO:0005634">
    <property type="term" value="C:nucleus"/>
    <property type="evidence" value="ECO:0007669"/>
    <property type="project" value="InterPro"/>
</dbReference>
<dbReference type="PROSITE" id="PS50089">
    <property type="entry name" value="ZF_RING_2"/>
    <property type="match status" value="1"/>
</dbReference>
<dbReference type="PANTHER" id="PTHR16047">
    <property type="entry name" value="RFWD3 PROTEIN"/>
    <property type="match status" value="1"/>
</dbReference>
<dbReference type="GO" id="GO:0004842">
    <property type="term" value="F:ubiquitin-protein transferase activity"/>
    <property type="evidence" value="ECO:0007669"/>
    <property type="project" value="InterPro"/>
</dbReference>
<dbReference type="PANTHER" id="PTHR16047:SF7">
    <property type="entry name" value="E3 UBIQUITIN-PROTEIN LIGASE RFWD3"/>
    <property type="match status" value="1"/>
</dbReference>
<keyword evidence="1" id="KW-0479">Metal-binding</keyword>
<dbReference type="GO" id="GO:0016567">
    <property type="term" value="P:protein ubiquitination"/>
    <property type="evidence" value="ECO:0007669"/>
    <property type="project" value="InterPro"/>
</dbReference>
<evidence type="ECO:0000313" key="4">
    <source>
        <dbReference type="Proteomes" id="UP000664534"/>
    </source>
</evidence>
<dbReference type="SMART" id="SM00184">
    <property type="entry name" value="RING"/>
    <property type="match status" value="1"/>
</dbReference>
<evidence type="ECO:0000313" key="3">
    <source>
        <dbReference type="EMBL" id="CAF9926695.1"/>
    </source>
</evidence>
<evidence type="ECO:0000259" key="2">
    <source>
        <dbReference type="PROSITE" id="PS50089"/>
    </source>
</evidence>
<feature type="domain" description="RING-type" evidence="2">
    <location>
        <begin position="57"/>
        <end position="102"/>
    </location>
</feature>
<dbReference type="InterPro" id="IPR013083">
    <property type="entry name" value="Znf_RING/FYVE/PHD"/>
</dbReference>
<organism evidence="3 4">
    <name type="scientific">Imshaugia aleurites</name>
    <dbReference type="NCBI Taxonomy" id="172621"/>
    <lineage>
        <taxon>Eukaryota</taxon>
        <taxon>Fungi</taxon>
        <taxon>Dikarya</taxon>
        <taxon>Ascomycota</taxon>
        <taxon>Pezizomycotina</taxon>
        <taxon>Lecanoromycetes</taxon>
        <taxon>OSLEUM clade</taxon>
        <taxon>Lecanoromycetidae</taxon>
        <taxon>Lecanorales</taxon>
        <taxon>Lecanorineae</taxon>
        <taxon>Parmeliaceae</taxon>
        <taxon>Imshaugia</taxon>
    </lineage>
</organism>
<accession>A0A8H3IMS5</accession>
<dbReference type="InterPro" id="IPR001841">
    <property type="entry name" value="Znf_RING"/>
</dbReference>
<dbReference type="InterPro" id="IPR037381">
    <property type="entry name" value="RFWD3"/>
</dbReference>
<keyword evidence="4" id="KW-1185">Reference proteome</keyword>
<reference evidence="3" key="1">
    <citation type="submission" date="2021-03" db="EMBL/GenBank/DDBJ databases">
        <authorList>
            <person name="Tagirdzhanova G."/>
        </authorList>
    </citation>
    <scope>NUCLEOTIDE SEQUENCE</scope>
</reference>
<dbReference type="SUPFAM" id="SSF57850">
    <property type="entry name" value="RING/U-box"/>
    <property type="match status" value="1"/>
</dbReference>
<dbReference type="AlphaFoldDB" id="A0A8H3IMS5"/>
<dbReference type="GO" id="GO:0008270">
    <property type="term" value="F:zinc ion binding"/>
    <property type="evidence" value="ECO:0007669"/>
    <property type="project" value="UniProtKB-KW"/>
</dbReference>
<evidence type="ECO:0000256" key="1">
    <source>
        <dbReference type="PROSITE-ProRule" id="PRU00175"/>
    </source>
</evidence>
<comment type="caution">
    <text evidence="3">The sequence shown here is derived from an EMBL/GenBank/DDBJ whole genome shotgun (WGS) entry which is preliminary data.</text>
</comment>
<gene>
    <name evidence="3" type="ORF">IMSHALPRED_007015</name>
</gene>
<sequence>MQDWSQPEFDHHVRRIRKMEVDWEPGPPPPSPPIKKYFVKNLRRIQVEDLPDDHESCAICMERFTSDVEKPMELRCGHILGETCMKKWCSSSRPSPTCPICRKEIRCASSIEAWEYIAIVMQKRPYTSRAQTLRRVGTFALEDWAAAVEFVSLLFRVVMELLTWTRRKHIPASAILLKSAQFLAVLMGHLYALLSPTMELMRVTVPWGNRGPPVITILDLEYRRRFEEALEDLALMELGDSSESVDILESTISLLYD</sequence>
<dbReference type="Proteomes" id="UP000664534">
    <property type="component" value="Unassembled WGS sequence"/>
</dbReference>
<dbReference type="Pfam" id="PF13639">
    <property type="entry name" value="zf-RING_2"/>
    <property type="match status" value="1"/>
</dbReference>
<keyword evidence="1" id="KW-0862">Zinc</keyword>
<keyword evidence="1" id="KW-0863">Zinc-finger</keyword>